<evidence type="ECO:0000256" key="1">
    <source>
        <dbReference type="ARBA" id="ARBA00006068"/>
    </source>
</evidence>
<gene>
    <name evidence="5" type="primary">lytR_1</name>
    <name evidence="5" type="ORF">NCTC11923_01428</name>
</gene>
<dbReference type="Pfam" id="PF03816">
    <property type="entry name" value="LytR_cpsA_psr"/>
    <property type="match status" value="1"/>
</dbReference>
<evidence type="ECO:0000313" key="5">
    <source>
        <dbReference type="EMBL" id="VEG74788.1"/>
    </source>
</evidence>
<dbReference type="EMBL" id="LR134363">
    <property type="protein sequence ID" value="VEG74788.1"/>
    <property type="molecule type" value="Genomic_DNA"/>
</dbReference>
<dbReference type="Gene3D" id="3.40.630.190">
    <property type="entry name" value="LCP protein"/>
    <property type="match status" value="1"/>
</dbReference>
<evidence type="ECO:0000259" key="4">
    <source>
        <dbReference type="Pfam" id="PF03816"/>
    </source>
</evidence>
<dbReference type="RefSeq" id="WP_051281252.1">
    <property type="nucleotide sequence ID" value="NZ_CBCRWE010000021.1"/>
</dbReference>
<dbReference type="InterPro" id="IPR050922">
    <property type="entry name" value="LytR/CpsA/Psr_CW_biosynth"/>
</dbReference>
<keyword evidence="6" id="KW-1185">Reference proteome</keyword>
<comment type="similarity">
    <text evidence="1">Belongs to the LytR/CpsA/Psr (LCP) family.</text>
</comment>
<keyword evidence="3" id="KW-1133">Transmembrane helix</keyword>
<evidence type="ECO:0000256" key="3">
    <source>
        <dbReference type="SAM" id="Phobius"/>
    </source>
</evidence>
<dbReference type="Proteomes" id="UP000276899">
    <property type="component" value="Chromosome"/>
</dbReference>
<dbReference type="PANTHER" id="PTHR33392">
    <property type="entry name" value="POLYISOPRENYL-TEICHOIC ACID--PEPTIDOGLYCAN TEICHOIC ACID TRANSFERASE TAGU"/>
    <property type="match status" value="1"/>
</dbReference>
<protein>
    <submittedName>
        <fullName evidence="5">Membrane-bound protein lytR</fullName>
    </submittedName>
</protein>
<dbReference type="AlphaFoldDB" id="A0A448KCX4"/>
<reference evidence="5 6" key="1">
    <citation type="submission" date="2018-12" db="EMBL/GenBank/DDBJ databases">
        <authorList>
            <consortium name="Pathogen Informatics"/>
        </authorList>
    </citation>
    <scope>NUCLEOTIDE SEQUENCE [LARGE SCALE GENOMIC DNA]</scope>
    <source>
        <strain evidence="5 6">NCTC11923</strain>
    </source>
</reference>
<feature type="transmembrane region" description="Helical" evidence="3">
    <location>
        <begin position="53"/>
        <end position="76"/>
    </location>
</feature>
<feature type="domain" description="Cell envelope-related transcriptional attenuator" evidence="4">
    <location>
        <begin position="131"/>
        <end position="246"/>
    </location>
</feature>
<feature type="compositionally biased region" description="Low complexity" evidence="2">
    <location>
        <begin position="1"/>
        <end position="28"/>
    </location>
</feature>
<keyword evidence="3" id="KW-0812">Transmembrane</keyword>
<dbReference type="NCBIfam" id="TIGR00350">
    <property type="entry name" value="lytR_cpsA_psr"/>
    <property type="match status" value="1"/>
</dbReference>
<evidence type="ECO:0000313" key="6">
    <source>
        <dbReference type="Proteomes" id="UP000276899"/>
    </source>
</evidence>
<dbReference type="PANTHER" id="PTHR33392:SF6">
    <property type="entry name" value="POLYISOPRENYL-TEICHOIC ACID--PEPTIDOGLYCAN TEICHOIC ACID TRANSFERASE TAGU"/>
    <property type="match status" value="1"/>
</dbReference>
<proteinExistence type="inferred from homology"/>
<feature type="compositionally biased region" description="Basic residues" evidence="2">
    <location>
        <begin position="33"/>
        <end position="43"/>
    </location>
</feature>
<name>A0A448KCX4_9ACTO</name>
<dbReference type="STRING" id="1278298.GCA_000428685_02169"/>
<dbReference type="KEGG" id="asla:NCTC11923_01428"/>
<dbReference type="InterPro" id="IPR004474">
    <property type="entry name" value="LytR_CpsA_psr"/>
</dbReference>
<evidence type="ECO:0000256" key="2">
    <source>
        <dbReference type="SAM" id="MobiDB-lite"/>
    </source>
</evidence>
<organism evidence="5 6">
    <name type="scientific">Actinomyces slackii</name>
    <dbReference type="NCBI Taxonomy" id="52774"/>
    <lineage>
        <taxon>Bacteria</taxon>
        <taxon>Bacillati</taxon>
        <taxon>Actinomycetota</taxon>
        <taxon>Actinomycetes</taxon>
        <taxon>Actinomycetales</taxon>
        <taxon>Actinomycetaceae</taxon>
        <taxon>Actinomyces</taxon>
    </lineage>
</organism>
<accession>A0A448KCX4</accession>
<keyword evidence="3" id="KW-0472">Membrane</keyword>
<feature type="region of interest" description="Disordered" evidence="2">
    <location>
        <begin position="1"/>
        <end position="43"/>
    </location>
</feature>
<sequence length="370" mass="38570">MTRSSSSSSAGEGALRSAPSPAEALPADADPPRRRRGRRARAAFSHWSRRRRVAVVSGLLAVALAGVACIDAAVLAHRPQRVEVAMPHAADPSAAPPQTWLILGVDSRQTVPEGPNHYGTTSDVQGSRADIIAVAQPTEAGLTVLSIPRELTLRSKDGGIERLATSHLAGPQATVDLLCHGLGVTTTHLVTIDMAQFAGIVDSLGGVEVEIPEPVRDSYSGLSLPTAGTHRLDGVQALALVRSRHPEVLREGTWTALDEAEGHQRRAESVSSVMRALVASLAKDASRPWSAHQRAHSIAGNLTLDHGTGLMDLYSFARSATAARDGGALSLVSVPAPAQGNGLIAFSSDETRAVLAEHGYSPGSCEPAGS</sequence>